<gene>
    <name evidence="1" type="ORF">PDE_08491</name>
</gene>
<proteinExistence type="predicted"/>
<dbReference type="EMBL" id="KB644415">
    <property type="protein sequence ID" value="EPS33529.1"/>
    <property type="molecule type" value="Genomic_DNA"/>
</dbReference>
<dbReference type="AlphaFoldDB" id="S7ZSW8"/>
<accession>S7ZSW8</accession>
<evidence type="ECO:0000313" key="2">
    <source>
        <dbReference type="Proteomes" id="UP000019376"/>
    </source>
</evidence>
<keyword evidence="2" id="KW-1185">Reference proteome</keyword>
<dbReference type="Proteomes" id="UP000019376">
    <property type="component" value="Unassembled WGS sequence"/>
</dbReference>
<protein>
    <submittedName>
        <fullName evidence="1">Uncharacterized protein</fullName>
    </submittedName>
</protein>
<dbReference type="HOGENOM" id="CLU_1360835_0_0_1"/>
<reference evidence="1 2" key="1">
    <citation type="journal article" date="2013" name="PLoS ONE">
        <title>Genomic and secretomic analyses reveal unique features of the lignocellulolytic enzyme system of Penicillium decumbens.</title>
        <authorList>
            <person name="Liu G."/>
            <person name="Zhang L."/>
            <person name="Wei X."/>
            <person name="Zou G."/>
            <person name="Qin Y."/>
            <person name="Ma L."/>
            <person name="Li J."/>
            <person name="Zheng H."/>
            <person name="Wang S."/>
            <person name="Wang C."/>
            <person name="Xun L."/>
            <person name="Zhao G.-P."/>
            <person name="Zhou Z."/>
            <person name="Qu Y."/>
        </authorList>
    </citation>
    <scope>NUCLEOTIDE SEQUENCE [LARGE SCALE GENOMIC DNA]</scope>
    <source>
        <strain evidence="2">114-2 / CGMCC 5302</strain>
    </source>
</reference>
<name>S7ZSW8_PENO1</name>
<organism evidence="1 2">
    <name type="scientific">Penicillium oxalicum (strain 114-2 / CGMCC 5302)</name>
    <name type="common">Penicillium decumbens</name>
    <dbReference type="NCBI Taxonomy" id="933388"/>
    <lineage>
        <taxon>Eukaryota</taxon>
        <taxon>Fungi</taxon>
        <taxon>Dikarya</taxon>
        <taxon>Ascomycota</taxon>
        <taxon>Pezizomycotina</taxon>
        <taxon>Eurotiomycetes</taxon>
        <taxon>Eurotiomycetidae</taxon>
        <taxon>Eurotiales</taxon>
        <taxon>Aspergillaceae</taxon>
        <taxon>Penicillium</taxon>
    </lineage>
</organism>
<sequence length="201" mass="22661">MFETGVQYRLQTYWNYTSLEACSLWQSIAAVATQSTEMQNAERKAGVRVVDQGHHPSSCARRKTDQDLLRWPLRRCKWRGGPRGQRQPVTLDPPQPPCVTDAACRILDDTLPCSLVVTRILDRSELVVFRCTAVATKERLALAIRELPLDPVPMIGMPRKVKEFTSCRLGLTPTLGDHQLSLFHLLENVTRVLPFLVLSPG</sequence>
<evidence type="ECO:0000313" key="1">
    <source>
        <dbReference type="EMBL" id="EPS33529.1"/>
    </source>
</evidence>